<proteinExistence type="predicted"/>
<organism evidence="2 3">
    <name type="scientific">Sphingobacterium pedocola</name>
    <dbReference type="NCBI Taxonomy" id="2082722"/>
    <lineage>
        <taxon>Bacteria</taxon>
        <taxon>Pseudomonadati</taxon>
        <taxon>Bacteroidota</taxon>
        <taxon>Sphingobacteriia</taxon>
        <taxon>Sphingobacteriales</taxon>
        <taxon>Sphingobacteriaceae</taxon>
        <taxon>Sphingobacterium</taxon>
    </lineage>
</organism>
<evidence type="ECO:0000313" key="2">
    <source>
        <dbReference type="EMBL" id="MBE8722216.1"/>
    </source>
</evidence>
<name>A0ABR9TA48_9SPHI</name>
<dbReference type="Proteomes" id="UP000618319">
    <property type="component" value="Unassembled WGS sequence"/>
</dbReference>
<dbReference type="RefSeq" id="WP_196940132.1">
    <property type="nucleotide sequence ID" value="NZ_MU158690.1"/>
</dbReference>
<gene>
    <name evidence="2" type="ORF">C4F40_15930</name>
</gene>
<comment type="caution">
    <text evidence="2">The sequence shown here is derived from an EMBL/GenBank/DDBJ whole genome shotgun (WGS) entry which is preliminary data.</text>
</comment>
<protein>
    <recommendedName>
        <fullName evidence="1">Fibronectin type-III domain-containing protein</fullName>
    </recommendedName>
</protein>
<dbReference type="Gene3D" id="2.60.40.10">
    <property type="entry name" value="Immunoglobulins"/>
    <property type="match status" value="1"/>
</dbReference>
<dbReference type="InterPro" id="IPR036116">
    <property type="entry name" value="FN3_sf"/>
</dbReference>
<feature type="domain" description="Fibronectin type-III" evidence="1">
    <location>
        <begin position="44"/>
        <end position="141"/>
    </location>
</feature>
<dbReference type="SUPFAM" id="SSF49265">
    <property type="entry name" value="Fibronectin type III"/>
    <property type="match status" value="1"/>
</dbReference>
<keyword evidence="3" id="KW-1185">Reference proteome</keyword>
<dbReference type="InterPro" id="IPR013783">
    <property type="entry name" value="Ig-like_fold"/>
</dbReference>
<dbReference type="PROSITE" id="PS50853">
    <property type="entry name" value="FN3"/>
    <property type="match status" value="1"/>
</dbReference>
<dbReference type="InterPro" id="IPR003961">
    <property type="entry name" value="FN3_dom"/>
</dbReference>
<evidence type="ECO:0000313" key="3">
    <source>
        <dbReference type="Proteomes" id="UP000618319"/>
    </source>
</evidence>
<reference evidence="2 3" key="1">
    <citation type="submission" date="2018-02" db="EMBL/GenBank/DDBJ databases">
        <title>Sphingobacterium KA21.</title>
        <authorList>
            <person name="Vasarhelyi B.M."/>
            <person name="Deshmukh S."/>
            <person name="Balint B."/>
            <person name="Kukolya J."/>
        </authorList>
    </citation>
    <scope>NUCLEOTIDE SEQUENCE [LARGE SCALE GENOMIC DNA]</scope>
    <source>
        <strain evidence="2 3">Ka21</strain>
    </source>
</reference>
<dbReference type="EMBL" id="PSKQ01000023">
    <property type="protein sequence ID" value="MBE8722216.1"/>
    <property type="molecule type" value="Genomic_DNA"/>
</dbReference>
<sequence>MKVLSKYIYILLVVSSLHVTCGKSDAEIDDRKEVLPPGAVTLASVSKPTLENITTISAQVKAQVTNKGGALVTNRGVVWSISPNPTIDQNSLEAGAVNGAGEFSVQLTGLTHNTVYYVRAWAENSGGIGYSEEIIFTTAAIQTVTFADEPIFIIGSTLASYDAEIVNNGGGQISERGLCWSVSENPTIADNKLVHSTKGEGKFRCNISGLTQRTSYNLKAYAINEKGVSYGRNISFRTIGKGNVTYTFNKSANPTPEELAVYARLQIAIDSAVWYANNYTSATKHVWVNYATGTPTADANNEGWMRFGTGVGYQNLRTMLHEMNHTFGTGTTNWWTSIAMVGGKYQLQHANAILKLITKDQNATLSGDSQHWWPYGLNQNNEVTSSWDYVYNCLIIEAMRKDGMTSHSGPYLP</sequence>
<evidence type="ECO:0000259" key="1">
    <source>
        <dbReference type="PROSITE" id="PS50853"/>
    </source>
</evidence>
<accession>A0ABR9TA48</accession>
<dbReference type="CDD" id="cd00063">
    <property type="entry name" value="FN3"/>
    <property type="match status" value="1"/>
</dbReference>